<proteinExistence type="inferred from homology"/>
<dbReference type="Pfam" id="PF07208">
    <property type="entry name" value="DUF1414"/>
    <property type="match status" value="1"/>
</dbReference>
<dbReference type="Gene3D" id="1.10.3390.10">
    <property type="entry name" value="YejL-like"/>
    <property type="match status" value="1"/>
</dbReference>
<name>A0ABV8CS35_9GAMM</name>
<dbReference type="HAMAP" id="MF_00816">
    <property type="entry name" value="UPF0352"/>
    <property type="match status" value="1"/>
</dbReference>
<dbReference type="NCBIfam" id="NF010242">
    <property type="entry name" value="PRK13689.1"/>
    <property type="match status" value="1"/>
</dbReference>
<gene>
    <name evidence="2" type="ORF">ACFOSS_16355</name>
</gene>
<keyword evidence="3" id="KW-1185">Reference proteome</keyword>
<accession>A0ABV8CS35</accession>
<dbReference type="Proteomes" id="UP001595692">
    <property type="component" value="Unassembled WGS sequence"/>
</dbReference>
<dbReference type="PIRSF" id="PIRSF006188">
    <property type="entry name" value="UCP006188"/>
    <property type="match status" value="1"/>
</dbReference>
<dbReference type="RefSeq" id="WP_377154616.1">
    <property type="nucleotide sequence ID" value="NZ_JBHSAF010000015.1"/>
</dbReference>
<protein>
    <recommendedName>
        <fullName evidence="1">UPF0352 protein ACFOSS_16355</fullName>
    </recommendedName>
</protein>
<sequence length="74" mass="8162">MPILSKFTNEQVESLVNELLLVLEKRDASLELSLLAIGNLATHLLNDRLPPAQRSQIAASFATALQQSVRPETH</sequence>
<evidence type="ECO:0000313" key="2">
    <source>
        <dbReference type="EMBL" id="MFC3915015.1"/>
    </source>
</evidence>
<dbReference type="InterPro" id="IPR023202">
    <property type="entry name" value="YejL_sf"/>
</dbReference>
<dbReference type="InterPro" id="IPR009857">
    <property type="entry name" value="UPF0352"/>
</dbReference>
<reference evidence="3" key="1">
    <citation type="journal article" date="2019" name="Int. J. Syst. Evol. Microbiol.">
        <title>The Global Catalogue of Microorganisms (GCM) 10K type strain sequencing project: providing services to taxonomists for standard genome sequencing and annotation.</title>
        <authorList>
            <consortium name="The Broad Institute Genomics Platform"/>
            <consortium name="The Broad Institute Genome Sequencing Center for Infectious Disease"/>
            <person name="Wu L."/>
            <person name="Ma J."/>
        </authorList>
    </citation>
    <scope>NUCLEOTIDE SEQUENCE [LARGE SCALE GENOMIC DNA]</scope>
    <source>
        <strain evidence="3">CCUG 54939</strain>
    </source>
</reference>
<dbReference type="SUPFAM" id="SSF158651">
    <property type="entry name" value="YejL-like"/>
    <property type="match status" value="1"/>
</dbReference>
<dbReference type="EMBL" id="JBHSAF010000015">
    <property type="protein sequence ID" value="MFC3915015.1"/>
    <property type="molecule type" value="Genomic_DNA"/>
</dbReference>
<organism evidence="2 3">
    <name type="scientific">Pseudaeromonas sharmana</name>
    <dbReference type="NCBI Taxonomy" id="328412"/>
    <lineage>
        <taxon>Bacteria</taxon>
        <taxon>Pseudomonadati</taxon>
        <taxon>Pseudomonadota</taxon>
        <taxon>Gammaproteobacteria</taxon>
        <taxon>Aeromonadales</taxon>
        <taxon>Aeromonadaceae</taxon>
        <taxon>Pseudaeromonas</taxon>
    </lineage>
</organism>
<comment type="caution">
    <text evidence="2">The sequence shown here is derived from an EMBL/GenBank/DDBJ whole genome shotgun (WGS) entry which is preliminary data.</text>
</comment>
<comment type="similarity">
    <text evidence="1">Belongs to the UPF0352 family.</text>
</comment>
<evidence type="ECO:0000313" key="3">
    <source>
        <dbReference type="Proteomes" id="UP001595692"/>
    </source>
</evidence>
<evidence type="ECO:0000256" key="1">
    <source>
        <dbReference type="HAMAP-Rule" id="MF_00816"/>
    </source>
</evidence>